<keyword evidence="7" id="KW-1185">Reference proteome</keyword>
<dbReference type="EMBL" id="JAPTSV010000002">
    <property type="protein sequence ID" value="KAJ1530494.1"/>
    <property type="molecule type" value="Genomic_DNA"/>
</dbReference>
<evidence type="ECO:0000256" key="4">
    <source>
        <dbReference type="PROSITE-ProRule" id="PRU00221"/>
    </source>
</evidence>
<dbReference type="PANTHER" id="PTHR22889:SF0">
    <property type="entry name" value="WD REPEAT-CONTAINING PROTEIN 89"/>
    <property type="match status" value="1"/>
</dbReference>
<dbReference type="PROSITE" id="PS50294">
    <property type="entry name" value="WD_REPEATS_REGION"/>
    <property type="match status" value="2"/>
</dbReference>
<organism evidence="6 7">
    <name type="scientific">Megalurothrips usitatus</name>
    <name type="common">bean blossom thrips</name>
    <dbReference type="NCBI Taxonomy" id="439358"/>
    <lineage>
        <taxon>Eukaryota</taxon>
        <taxon>Metazoa</taxon>
        <taxon>Ecdysozoa</taxon>
        <taxon>Arthropoda</taxon>
        <taxon>Hexapoda</taxon>
        <taxon>Insecta</taxon>
        <taxon>Pterygota</taxon>
        <taxon>Neoptera</taxon>
        <taxon>Paraneoptera</taxon>
        <taxon>Thysanoptera</taxon>
        <taxon>Terebrantia</taxon>
        <taxon>Thripoidea</taxon>
        <taxon>Thripidae</taxon>
        <taxon>Megalurothrips</taxon>
    </lineage>
</organism>
<dbReference type="SMART" id="SM00320">
    <property type="entry name" value="WD40"/>
    <property type="match status" value="4"/>
</dbReference>
<comment type="caution">
    <text evidence="6">The sequence shown here is derived from an EMBL/GenBank/DDBJ whole genome shotgun (WGS) entry which is preliminary data.</text>
</comment>
<gene>
    <name evidence="6" type="ORF">ONE63_005392</name>
</gene>
<reference evidence="6" key="1">
    <citation type="submission" date="2022-12" db="EMBL/GenBank/DDBJ databases">
        <title>Chromosome-level genome assembly of the bean flower thrips Megalurothrips usitatus.</title>
        <authorList>
            <person name="Ma L."/>
            <person name="Liu Q."/>
            <person name="Li H."/>
            <person name="Cai W."/>
        </authorList>
    </citation>
    <scope>NUCLEOTIDE SEQUENCE</scope>
    <source>
        <strain evidence="6">Cailab_2022a</strain>
    </source>
</reference>
<dbReference type="PROSITE" id="PS00678">
    <property type="entry name" value="WD_REPEATS_1"/>
    <property type="match status" value="1"/>
</dbReference>
<sequence>MTKSAKEEKEKMDISRSDCESDSSDSSSDSESSDNESSSSELSEVVLDVSYHLADEKAISLKKEYICHMCGSMSTDLIATASSDFSASLYDIDGLKNIRKFQGHTETITNIRFHSNDPHQLITSSTDGTIRFWDTRKAGKSILTFKDDSADTKRLKPFLSFDISKSGHFVCAGTELFDGDAFLVFGDVRNGKVLGGYWESHSDDITQVSFHPLLSDNVASGSSDGLINIYDLSNETEDDALINSLNTESHVDKLSWYMIGGAHKGISCILDTVDVQLWLQDGAAPTNTFPRETLSQNSGWRPDDCYLVNIHQDESGELLFLSGSSTKDSEHLALFQLKDGNLVVESELPGNKQRVRCSWYNTKDKSLITAGENGILSLWRPGAESSNNKSSKVFIIVKFRLEVDSDLTNV</sequence>
<evidence type="ECO:0000256" key="3">
    <source>
        <dbReference type="ARBA" id="ARBA00022737"/>
    </source>
</evidence>
<dbReference type="InterPro" id="IPR036322">
    <property type="entry name" value="WD40_repeat_dom_sf"/>
</dbReference>
<name>A0AAV7XVW8_9NEOP</name>
<feature type="repeat" description="WD" evidence="4">
    <location>
        <begin position="198"/>
        <end position="240"/>
    </location>
</feature>
<feature type="repeat" description="WD" evidence="4">
    <location>
        <begin position="101"/>
        <end position="136"/>
    </location>
</feature>
<dbReference type="PROSITE" id="PS50082">
    <property type="entry name" value="WD_REPEATS_2"/>
    <property type="match status" value="2"/>
</dbReference>
<feature type="compositionally biased region" description="Low complexity" evidence="5">
    <location>
        <begin position="24"/>
        <end position="41"/>
    </location>
</feature>
<dbReference type="InterPro" id="IPR019775">
    <property type="entry name" value="WD40_repeat_CS"/>
</dbReference>
<dbReference type="AlphaFoldDB" id="A0AAV7XVW8"/>
<accession>A0AAV7XVW8</accession>
<evidence type="ECO:0000256" key="1">
    <source>
        <dbReference type="ARBA" id="ARBA00021125"/>
    </source>
</evidence>
<dbReference type="InterPro" id="IPR015943">
    <property type="entry name" value="WD40/YVTN_repeat-like_dom_sf"/>
</dbReference>
<evidence type="ECO:0000313" key="6">
    <source>
        <dbReference type="EMBL" id="KAJ1530494.1"/>
    </source>
</evidence>
<dbReference type="Pfam" id="PF00400">
    <property type="entry name" value="WD40"/>
    <property type="match status" value="2"/>
</dbReference>
<feature type="region of interest" description="Disordered" evidence="5">
    <location>
        <begin position="1"/>
        <end position="41"/>
    </location>
</feature>
<evidence type="ECO:0000256" key="5">
    <source>
        <dbReference type="SAM" id="MobiDB-lite"/>
    </source>
</evidence>
<dbReference type="SUPFAM" id="SSF50978">
    <property type="entry name" value="WD40 repeat-like"/>
    <property type="match status" value="1"/>
</dbReference>
<dbReference type="InterPro" id="IPR001680">
    <property type="entry name" value="WD40_rpt"/>
</dbReference>
<dbReference type="PANTHER" id="PTHR22889">
    <property type="entry name" value="WD REPEAT-CONTAINING PROTEIN 89"/>
    <property type="match status" value="1"/>
</dbReference>
<dbReference type="Gene3D" id="2.130.10.10">
    <property type="entry name" value="YVTN repeat-like/Quinoprotein amine dehydrogenase"/>
    <property type="match status" value="2"/>
</dbReference>
<dbReference type="Proteomes" id="UP001075354">
    <property type="component" value="Chromosome 2"/>
</dbReference>
<dbReference type="InterPro" id="IPR039328">
    <property type="entry name" value="WDR89"/>
</dbReference>
<evidence type="ECO:0000256" key="2">
    <source>
        <dbReference type="ARBA" id="ARBA00022574"/>
    </source>
</evidence>
<protein>
    <recommendedName>
        <fullName evidence="1">WD repeat-containing protein 89</fullName>
    </recommendedName>
</protein>
<keyword evidence="2 4" id="KW-0853">WD repeat</keyword>
<keyword evidence="3" id="KW-0677">Repeat</keyword>
<proteinExistence type="predicted"/>
<feature type="compositionally biased region" description="Basic and acidic residues" evidence="5">
    <location>
        <begin position="1"/>
        <end position="19"/>
    </location>
</feature>
<evidence type="ECO:0000313" key="7">
    <source>
        <dbReference type="Proteomes" id="UP001075354"/>
    </source>
</evidence>